<gene>
    <name evidence="1" type="ORF">HF295_07355</name>
</gene>
<evidence type="ECO:0000313" key="2">
    <source>
        <dbReference type="Proteomes" id="UP000512167"/>
    </source>
</evidence>
<organism evidence="1 2">
    <name type="scientific">Hujiaoplasma nucleasis</name>
    <dbReference type="NCBI Taxonomy" id="2725268"/>
    <lineage>
        <taxon>Bacteria</taxon>
        <taxon>Bacillati</taxon>
        <taxon>Mycoplasmatota</taxon>
        <taxon>Mollicutes</taxon>
        <taxon>Candidatus Izemoplasmatales</taxon>
        <taxon>Hujiaoplasmataceae</taxon>
        <taxon>Hujiaoplasma</taxon>
    </lineage>
</organism>
<accession>A0A7L6N5A8</accession>
<proteinExistence type="predicted"/>
<name>A0A7L6N5A8_9MOLU</name>
<dbReference type="RefSeq" id="WP_312031519.1">
    <property type="nucleotide sequence ID" value="NZ_CP051151.1"/>
</dbReference>
<dbReference type="EMBL" id="CP051151">
    <property type="protein sequence ID" value="QLY40672.1"/>
    <property type="molecule type" value="Genomic_DNA"/>
</dbReference>
<reference evidence="1 2" key="1">
    <citation type="submission" date="2020-04" db="EMBL/GenBank/DDBJ databases">
        <authorList>
            <person name="Zheng R.K."/>
            <person name="Sun C.M."/>
        </authorList>
    </citation>
    <scope>NUCLEOTIDE SEQUENCE [LARGE SCALE GENOMIC DNA]</scope>
    <source>
        <strain evidence="2">zrk29</strain>
    </source>
</reference>
<dbReference type="KEGG" id="tbk:HF295_07355"/>
<sequence>MAIIDKIKNLFKKDIKDNLDLISVDSVKSKFEHEDYMGAAKDLKILLEKYGRRKRKNHRYKGREFVYFILSNKHKDLKNVGYTHWENINQFIRLNQEKVYPYHKNNLQSAIDFFLKEVKGLYEIKVMAE</sequence>
<keyword evidence="2" id="KW-1185">Reference proteome</keyword>
<protein>
    <submittedName>
        <fullName evidence="1">Uncharacterized protein</fullName>
    </submittedName>
</protein>
<dbReference type="AlphaFoldDB" id="A0A7L6N5A8"/>
<dbReference type="Proteomes" id="UP000512167">
    <property type="component" value="Chromosome"/>
</dbReference>
<evidence type="ECO:0000313" key="1">
    <source>
        <dbReference type="EMBL" id="QLY40672.1"/>
    </source>
</evidence>